<keyword evidence="4 14" id="KW-0732">Signal</keyword>
<evidence type="ECO:0000256" key="9">
    <source>
        <dbReference type="ARBA" id="ARBA00023157"/>
    </source>
</evidence>
<dbReference type="VEuPathDB" id="VectorBase:ADIR009722"/>
<reference evidence="16" key="1">
    <citation type="journal article" date="2012" name="Arch. Insect Biochem. Physiol.">
        <title>Cloning of a trypsin-like serine protease and expression patterns during Plasmodium falciparum invasion in the mosquito, Anopheles dirus (Peyton and Harrison).</title>
        <authorList>
            <person name="Sriwichai P."/>
            <person name="Rongsiryam Y."/>
            <person name="Jariyapan N."/>
            <person name="Sattabongkot J."/>
            <person name="Apiwathnasorn C."/>
            <person name="Nacapunchai D."/>
            <person name="Paskewitz S."/>
        </authorList>
    </citation>
    <scope>NUCLEOTIDE SEQUENCE</scope>
</reference>
<proteinExistence type="evidence at transcript level"/>
<keyword evidence="5" id="KW-0222">Digestion</keyword>
<dbReference type="GO" id="GO:0005576">
    <property type="term" value="C:extracellular region"/>
    <property type="evidence" value="ECO:0007669"/>
    <property type="project" value="UniProtKB-SubCell"/>
</dbReference>
<evidence type="ECO:0000256" key="7">
    <source>
        <dbReference type="ARBA" id="ARBA00022825"/>
    </source>
</evidence>
<dbReference type="Gene3D" id="2.40.10.10">
    <property type="entry name" value="Trypsin-like serine proteases"/>
    <property type="match status" value="1"/>
</dbReference>
<dbReference type="EMBL" id="DQ465368">
    <property type="protein sequence ID" value="ABE97919.1"/>
    <property type="molecule type" value="mRNA"/>
</dbReference>
<sequence>MAKGFVLCFGLLVATVAVASGGLVAPKRQIVGGFPINIAQAPYQISLRQDGHPMCGGSIISPNWIITAAHCVEDLTSDMLSIRAGSTYKMSGGTIREVSRIVIHPDWNSDTNEADCALLELEEPIELNDSTIMSISMPDQDEEDPEEGSIAMVSGWGKTKNRSQSARFLRATFLPIVDRSNCQLAYGRTHISDRMLCAGFITGGHDSCQGDSGGPLVVDDLLVGVVSFAAGCAEPGYPGVNVRVAAVRDWIQEVSNV</sequence>
<keyword evidence="2" id="KW-0964">Secreted</keyword>
<dbReference type="InterPro" id="IPR001254">
    <property type="entry name" value="Trypsin_dom"/>
</dbReference>
<dbReference type="MEROPS" id="S01.130"/>
<evidence type="ECO:0000256" key="8">
    <source>
        <dbReference type="ARBA" id="ARBA00023145"/>
    </source>
</evidence>
<dbReference type="InterPro" id="IPR009003">
    <property type="entry name" value="Peptidase_S1_PA"/>
</dbReference>
<dbReference type="CDD" id="cd00190">
    <property type="entry name" value="Tryp_SPc"/>
    <property type="match status" value="1"/>
</dbReference>
<name>A4K8J1_9DIPT</name>
<feature type="signal peptide" evidence="14">
    <location>
        <begin position="1"/>
        <end position="21"/>
    </location>
</feature>
<evidence type="ECO:0000256" key="10">
    <source>
        <dbReference type="ARBA" id="ARBA00024195"/>
    </source>
</evidence>
<keyword evidence="9" id="KW-1015">Disulfide bond</keyword>
<dbReference type="GO" id="GO:0006508">
    <property type="term" value="P:proteolysis"/>
    <property type="evidence" value="ECO:0007669"/>
    <property type="project" value="UniProtKB-KW"/>
</dbReference>
<keyword evidence="6 13" id="KW-0378">Hydrolase</keyword>
<evidence type="ECO:0000256" key="12">
    <source>
        <dbReference type="ARBA" id="ARBA00038868"/>
    </source>
</evidence>
<dbReference type="InterPro" id="IPR033116">
    <property type="entry name" value="TRYPSIN_SER"/>
</dbReference>
<evidence type="ECO:0000256" key="2">
    <source>
        <dbReference type="ARBA" id="ARBA00022525"/>
    </source>
</evidence>
<evidence type="ECO:0000256" key="4">
    <source>
        <dbReference type="ARBA" id="ARBA00022729"/>
    </source>
</evidence>
<dbReference type="GO" id="GO:0004252">
    <property type="term" value="F:serine-type endopeptidase activity"/>
    <property type="evidence" value="ECO:0007669"/>
    <property type="project" value="UniProtKB-EC"/>
</dbReference>
<dbReference type="AlphaFoldDB" id="A4K8J1"/>
<dbReference type="InterPro" id="IPR050430">
    <property type="entry name" value="Peptidase_S1"/>
</dbReference>
<dbReference type="PROSITE" id="PS50240">
    <property type="entry name" value="TRYPSIN_DOM"/>
    <property type="match status" value="1"/>
</dbReference>
<feature type="domain" description="Peptidase S1" evidence="15">
    <location>
        <begin position="30"/>
        <end position="256"/>
    </location>
</feature>
<dbReference type="SMART" id="SM00020">
    <property type="entry name" value="Tryp_SPc"/>
    <property type="match status" value="1"/>
</dbReference>
<keyword evidence="3 13" id="KW-0645">Protease</keyword>
<feature type="chain" id="PRO_5002670677" description="trypsin" evidence="14">
    <location>
        <begin position="22"/>
        <end position="257"/>
    </location>
</feature>
<dbReference type="PANTHER" id="PTHR24276:SF97">
    <property type="entry name" value="GH13245P2-RELATED"/>
    <property type="match status" value="1"/>
</dbReference>
<dbReference type="PROSITE" id="PS00135">
    <property type="entry name" value="TRYPSIN_SER"/>
    <property type="match status" value="1"/>
</dbReference>
<evidence type="ECO:0000256" key="5">
    <source>
        <dbReference type="ARBA" id="ARBA00022757"/>
    </source>
</evidence>
<gene>
    <name evidence="16" type="primary">ser31</name>
</gene>
<dbReference type="PRINTS" id="PR00722">
    <property type="entry name" value="CHYMOTRYPSIN"/>
</dbReference>
<dbReference type="FunFam" id="2.40.10.10:FF:000077">
    <property type="entry name" value="Predicted protein"/>
    <property type="match status" value="1"/>
</dbReference>
<evidence type="ECO:0000259" key="15">
    <source>
        <dbReference type="PROSITE" id="PS50240"/>
    </source>
</evidence>
<dbReference type="GO" id="GO:0007586">
    <property type="term" value="P:digestion"/>
    <property type="evidence" value="ECO:0007669"/>
    <property type="project" value="UniProtKB-KW"/>
</dbReference>
<evidence type="ECO:0000313" key="16">
    <source>
        <dbReference type="EMBL" id="ABE97919.1"/>
    </source>
</evidence>
<dbReference type="SUPFAM" id="SSF50494">
    <property type="entry name" value="Trypsin-like serine proteases"/>
    <property type="match status" value="1"/>
</dbReference>
<evidence type="ECO:0000256" key="14">
    <source>
        <dbReference type="SAM" id="SignalP"/>
    </source>
</evidence>
<evidence type="ECO:0000256" key="3">
    <source>
        <dbReference type="ARBA" id="ARBA00022670"/>
    </source>
</evidence>
<organism evidence="16">
    <name type="scientific">Anopheles dirus</name>
    <dbReference type="NCBI Taxonomy" id="7168"/>
    <lineage>
        <taxon>Eukaryota</taxon>
        <taxon>Metazoa</taxon>
        <taxon>Ecdysozoa</taxon>
        <taxon>Arthropoda</taxon>
        <taxon>Hexapoda</taxon>
        <taxon>Insecta</taxon>
        <taxon>Pterygota</taxon>
        <taxon>Neoptera</taxon>
        <taxon>Endopterygota</taxon>
        <taxon>Diptera</taxon>
        <taxon>Nematocera</taxon>
        <taxon>Culicoidea</taxon>
        <taxon>Culicidae</taxon>
        <taxon>Anophelinae</taxon>
        <taxon>Anopheles</taxon>
    </lineage>
</organism>
<accession>A4K8J1</accession>
<dbReference type="PANTHER" id="PTHR24276">
    <property type="entry name" value="POLYSERASE-RELATED"/>
    <property type="match status" value="1"/>
</dbReference>
<keyword evidence="8" id="KW-0865">Zymogen</keyword>
<dbReference type="InterPro" id="IPR018114">
    <property type="entry name" value="TRYPSIN_HIS"/>
</dbReference>
<comment type="subcellular location">
    <subcellularLocation>
        <location evidence="1">Secreted</location>
    </subcellularLocation>
</comment>
<protein>
    <recommendedName>
        <fullName evidence="12">trypsin</fullName>
        <ecNumber evidence="12">3.4.21.4</ecNumber>
    </recommendedName>
</protein>
<dbReference type="Pfam" id="PF00089">
    <property type="entry name" value="Trypsin"/>
    <property type="match status" value="1"/>
</dbReference>
<keyword evidence="7 13" id="KW-0720">Serine protease</keyword>
<dbReference type="PROSITE" id="PS00134">
    <property type="entry name" value="TRYPSIN_HIS"/>
    <property type="match status" value="1"/>
</dbReference>
<dbReference type="EC" id="3.4.21.4" evidence="12"/>
<dbReference type="InterPro" id="IPR043504">
    <property type="entry name" value="Peptidase_S1_PA_chymotrypsin"/>
</dbReference>
<evidence type="ECO:0000256" key="13">
    <source>
        <dbReference type="RuleBase" id="RU363034"/>
    </source>
</evidence>
<evidence type="ECO:0000256" key="11">
    <source>
        <dbReference type="ARBA" id="ARBA00036320"/>
    </source>
</evidence>
<comment type="similarity">
    <text evidence="10">Belongs to the peptidase S1 family. CLIP subfamily.</text>
</comment>
<evidence type="ECO:0000256" key="6">
    <source>
        <dbReference type="ARBA" id="ARBA00022801"/>
    </source>
</evidence>
<dbReference type="InterPro" id="IPR001314">
    <property type="entry name" value="Peptidase_S1A"/>
</dbReference>
<evidence type="ECO:0000256" key="1">
    <source>
        <dbReference type="ARBA" id="ARBA00004613"/>
    </source>
</evidence>
<reference evidence="16" key="2">
    <citation type="submission" date="2016-12" db="EMBL/GenBank/DDBJ databases">
        <title>A trypsin-like serine protease from Anopheles dirus.</title>
        <authorList>
            <person name="Sriwichai P."/>
            <person name="Paskewitz S."/>
        </authorList>
    </citation>
    <scope>NUCLEOTIDE SEQUENCE</scope>
</reference>
<comment type="catalytic activity">
    <reaction evidence="11">
        <text>Preferential cleavage: Arg-|-Xaa, Lys-|-Xaa.</text>
        <dbReference type="EC" id="3.4.21.4"/>
    </reaction>
</comment>